<dbReference type="KEGG" id="psti:SOO65_02830"/>
<evidence type="ECO:0000313" key="2">
    <source>
        <dbReference type="EMBL" id="WPU65671.1"/>
    </source>
</evidence>
<keyword evidence="3" id="KW-1185">Reference proteome</keyword>
<dbReference type="EMBL" id="CP139487">
    <property type="protein sequence ID" value="WPU65671.1"/>
    <property type="molecule type" value="Genomic_DNA"/>
</dbReference>
<organism evidence="2 3">
    <name type="scientific">Peredibacter starrii</name>
    <dbReference type="NCBI Taxonomy" id="28202"/>
    <lineage>
        <taxon>Bacteria</taxon>
        <taxon>Pseudomonadati</taxon>
        <taxon>Bdellovibrionota</taxon>
        <taxon>Bacteriovoracia</taxon>
        <taxon>Bacteriovoracales</taxon>
        <taxon>Bacteriovoracaceae</taxon>
        <taxon>Peredibacter</taxon>
    </lineage>
</organism>
<name>A0AAX4HRG4_9BACT</name>
<gene>
    <name evidence="2" type="ORF">SOO65_02830</name>
</gene>
<dbReference type="AlphaFoldDB" id="A0AAX4HRG4"/>
<keyword evidence="1" id="KW-1133">Transmembrane helix</keyword>
<protein>
    <submittedName>
        <fullName evidence="2">Uncharacterized protein</fullName>
    </submittedName>
</protein>
<feature type="transmembrane region" description="Helical" evidence="1">
    <location>
        <begin position="71"/>
        <end position="95"/>
    </location>
</feature>
<evidence type="ECO:0000256" key="1">
    <source>
        <dbReference type="SAM" id="Phobius"/>
    </source>
</evidence>
<keyword evidence="1" id="KW-0812">Transmembrane</keyword>
<sequence>MMEVQITCKECGSSVEVVPDHNAHKVECGVCKHVSDVHFTHEHEAGVLKECPVCSRQDFYKQKDFNRKIGVLLFVIAAILSIWTYGLSLVALYLVDLFLFRRLAMVAICYKCQTNFRRVANMADIRDFDHEMNDRIVYADHDFKGKPLSH</sequence>
<accession>A0AAX4HRG4</accession>
<dbReference type="Proteomes" id="UP001324634">
    <property type="component" value="Chromosome"/>
</dbReference>
<dbReference type="RefSeq" id="WP_321396602.1">
    <property type="nucleotide sequence ID" value="NZ_CP139487.1"/>
</dbReference>
<evidence type="ECO:0000313" key="3">
    <source>
        <dbReference type="Proteomes" id="UP001324634"/>
    </source>
</evidence>
<proteinExistence type="predicted"/>
<keyword evidence="1" id="KW-0472">Membrane</keyword>
<reference evidence="2 3" key="1">
    <citation type="submission" date="2023-11" db="EMBL/GenBank/DDBJ databases">
        <title>Peredibacter starrii A3.12.</title>
        <authorList>
            <person name="Mitchell R.J."/>
        </authorList>
    </citation>
    <scope>NUCLEOTIDE SEQUENCE [LARGE SCALE GENOMIC DNA]</scope>
    <source>
        <strain evidence="2 3">A3.12</strain>
    </source>
</reference>